<sequence length="252" mass="27080">MSRVYDPHRPRGSVSEPEPVPTGCPPLDDLLGGGFERGTVTQVYGPPAAGKTNLALSAAVQVAAGGGTAVYVDTEGLSVDRFRQLAAAEERRPTADDADDLEAITSRIVVSEAHDFAEQEEAVRDAADFAPRAELIVLDSATGFYRLERHDDDEGETLRRVGRQVTHLLSLARKHDLAAVVTNQVFTDPDGDRSRALGGHTLDHWTGTVLRLDRFRGGNRRATLEKHRSKAAGETATFSITGEGLAAGEKTL</sequence>
<dbReference type="Gene3D" id="3.40.50.300">
    <property type="entry name" value="P-loop containing nucleotide triphosphate hydrolases"/>
    <property type="match status" value="1"/>
</dbReference>
<organism evidence="12 13">
    <name type="scientific">Haloplanus salinus</name>
    <dbReference type="NCBI Taxonomy" id="1126245"/>
    <lineage>
        <taxon>Archaea</taxon>
        <taxon>Methanobacteriati</taxon>
        <taxon>Methanobacteriota</taxon>
        <taxon>Stenosarchaea group</taxon>
        <taxon>Halobacteria</taxon>
        <taxon>Halobacteriales</taxon>
        <taxon>Haloferacaceae</taxon>
        <taxon>Haloplanus</taxon>
    </lineage>
</organism>
<dbReference type="EMBL" id="QPHM01000001">
    <property type="protein sequence ID" value="RCU48693.1"/>
    <property type="molecule type" value="Genomic_DNA"/>
</dbReference>
<comment type="similarity">
    <text evidence="1 9">Belongs to the eukaryotic RecA-like protein family. RadB subfamily.</text>
</comment>
<feature type="region of interest" description="Disordered" evidence="10">
    <location>
        <begin position="1"/>
        <end position="27"/>
    </location>
</feature>
<evidence type="ECO:0000256" key="7">
    <source>
        <dbReference type="ARBA" id="ARBA00023172"/>
    </source>
</evidence>
<dbReference type="PANTHER" id="PTHR22942">
    <property type="entry name" value="RECA/RAD51/RADA DNA STRAND-PAIRING FAMILY MEMBER"/>
    <property type="match status" value="1"/>
</dbReference>
<evidence type="ECO:0000256" key="5">
    <source>
        <dbReference type="ARBA" id="ARBA00022840"/>
    </source>
</evidence>
<dbReference type="NCBIfam" id="TIGR02237">
    <property type="entry name" value="recomb_radB"/>
    <property type="match status" value="1"/>
</dbReference>
<keyword evidence="4 9" id="KW-0227">DNA damage</keyword>
<dbReference type="PIRSF" id="PIRSF003336">
    <property type="entry name" value="RadB"/>
    <property type="match status" value="1"/>
</dbReference>
<name>A0A368NFK1_9EURY</name>
<evidence type="ECO:0000256" key="1">
    <source>
        <dbReference type="ARBA" id="ARBA00006876"/>
    </source>
</evidence>
<evidence type="ECO:0000256" key="2">
    <source>
        <dbReference type="ARBA" id="ARBA00018143"/>
    </source>
</evidence>
<dbReference type="InterPro" id="IPR013632">
    <property type="entry name" value="Rad51_C"/>
</dbReference>
<evidence type="ECO:0000313" key="12">
    <source>
        <dbReference type="EMBL" id="RCU48693.1"/>
    </source>
</evidence>
<dbReference type="InterPro" id="IPR011939">
    <property type="entry name" value="DNA_repair_and_recomb_RadB"/>
</dbReference>
<evidence type="ECO:0000256" key="4">
    <source>
        <dbReference type="ARBA" id="ARBA00022763"/>
    </source>
</evidence>
<dbReference type="PRINTS" id="PR01874">
    <property type="entry name" value="DNAREPAIRADA"/>
</dbReference>
<evidence type="ECO:0000313" key="13">
    <source>
        <dbReference type="Proteomes" id="UP000252189"/>
    </source>
</evidence>
<dbReference type="PANTHER" id="PTHR22942:SF47">
    <property type="entry name" value="DNA REPAIR AND RECOMBINATION PROTEIN RADB"/>
    <property type="match status" value="1"/>
</dbReference>
<accession>A0A368NFK1</accession>
<dbReference type="HAMAP" id="MF_00350">
    <property type="entry name" value="RadB"/>
    <property type="match status" value="1"/>
</dbReference>
<dbReference type="SUPFAM" id="SSF52540">
    <property type="entry name" value="P-loop containing nucleoside triphosphate hydrolases"/>
    <property type="match status" value="1"/>
</dbReference>
<dbReference type="GO" id="GO:0003684">
    <property type="term" value="F:damaged DNA binding"/>
    <property type="evidence" value="ECO:0007669"/>
    <property type="project" value="UniProtKB-UniRule"/>
</dbReference>
<dbReference type="Pfam" id="PF08423">
    <property type="entry name" value="Rad51"/>
    <property type="match status" value="1"/>
</dbReference>
<evidence type="ECO:0000256" key="8">
    <source>
        <dbReference type="ARBA" id="ARBA00024641"/>
    </source>
</evidence>
<evidence type="ECO:0000256" key="3">
    <source>
        <dbReference type="ARBA" id="ARBA00022741"/>
    </source>
</evidence>
<evidence type="ECO:0000259" key="11">
    <source>
        <dbReference type="PROSITE" id="PS50162"/>
    </source>
</evidence>
<keyword evidence="7 9" id="KW-0233">DNA recombination</keyword>
<keyword evidence="6 9" id="KW-0238">DNA-binding</keyword>
<dbReference type="InterPro" id="IPR003593">
    <property type="entry name" value="AAA+_ATPase"/>
</dbReference>
<keyword evidence="13" id="KW-1185">Reference proteome</keyword>
<dbReference type="GO" id="GO:0005524">
    <property type="term" value="F:ATP binding"/>
    <property type="evidence" value="ECO:0007669"/>
    <property type="project" value="UniProtKB-UniRule"/>
</dbReference>
<evidence type="ECO:0000256" key="6">
    <source>
        <dbReference type="ARBA" id="ARBA00023125"/>
    </source>
</evidence>
<protein>
    <recommendedName>
        <fullName evidence="2 9">DNA repair and recombination protein RadB</fullName>
    </recommendedName>
</protein>
<proteinExistence type="inferred from homology"/>
<keyword evidence="5 9" id="KW-0067">ATP-binding</keyword>
<dbReference type="SMART" id="SM00382">
    <property type="entry name" value="AAA"/>
    <property type="match status" value="1"/>
</dbReference>
<reference evidence="12 13" key="1">
    <citation type="submission" date="2018-07" db="EMBL/GenBank/DDBJ databases">
        <title>Genome sequences of Haloplanus salinus JCM 18368T.</title>
        <authorList>
            <person name="Kim Y.B."/>
            <person name="Roh S.W."/>
        </authorList>
    </citation>
    <scope>NUCLEOTIDE SEQUENCE [LARGE SCALE GENOMIC DNA]</scope>
    <source>
        <strain evidence="12 13">JCM 18368</strain>
    </source>
</reference>
<comment type="function">
    <text evidence="8 9">Involved in DNA repair and in homologous recombination. May regulate the cleavage reactions of the branch-structured DNA. Has a very weak ATPase activity that is not stimulated by DNA. Binds DNA but does not promote DNA strands exchange.</text>
</comment>
<dbReference type="NCBIfam" id="NF006861">
    <property type="entry name" value="PRK09361.1-1"/>
    <property type="match status" value="1"/>
</dbReference>
<dbReference type="GO" id="GO:0140664">
    <property type="term" value="F:ATP-dependent DNA damage sensor activity"/>
    <property type="evidence" value="ECO:0007669"/>
    <property type="project" value="InterPro"/>
</dbReference>
<dbReference type="InterPro" id="IPR027417">
    <property type="entry name" value="P-loop_NTPase"/>
</dbReference>
<dbReference type="GO" id="GO:0006281">
    <property type="term" value="P:DNA repair"/>
    <property type="evidence" value="ECO:0007669"/>
    <property type="project" value="UniProtKB-UniRule"/>
</dbReference>
<dbReference type="InterPro" id="IPR020588">
    <property type="entry name" value="RecA_ATP-bd"/>
</dbReference>
<dbReference type="AlphaFoldDB" id="A0A368NFK1"/>
<feature type="domain" description="RecA family profile 1" evidence="11">
    <location>
        <begin position="16"/>
        <end position="185"/>
    </location>
</feature>
<evidence type="ECO:0000256" key="10">
    <source>
        <dbReference type="SAM" id="MobiDB-lite"/>
    </source>
</evidence>
<gene>
    <name evidence="9 12" type="primary">radB</name>
    <name evidence="12" type="ORF">DU504_12485</name>
</gene>
<evidence type="ECO:0000256" key="9">
    <source>
        <dbReference type="HAMAP-Rule" id="MF_00350"/>
    </source>
</evidence>
<keyword evidence="3 9" id="KW-0547">Nucleotide-binding</keyword>
<dbReference type="Proteomes" id="UP000252189">
    <property type="component" value="Unassembled WGS sequence"/>
</dbReference>
<comment type="caution">
    <text evidence="12">The sequence shown here is derived from an EMBL/GenBank/DDBJ whole genome shotgun (WGS) entry which is preliminary data.</text>
</comment>
<dbReference type="GO" id="GO:0006310">
    <property type="term" value="P:DNA recombination"/>
    <property type="evidence" value="ECO:0007669"/>
    <property type="project" value="UniProtKB-UniRule"/>
</dbReference>
<dbReference type="PROSITE" id="PS50162">
    <property type="entry name" value="RECA_2"/>
    <property type="match status" value="1"/>
</dbReference>